<dbReference type="AlphaFoldDB" id="A0A8J2JCT4"/>
<name>A0A8J2JCT4_9HEXA</name>
<protein>
    <submittedName>
        <fullName evidence="1">Uncharacterized protein</fullName>
    </submittedName>
</protein>
<keyword evidence="2" id="KW-1185">Reference proteome</keyword>
<organism evidence="1 2">
    <name type="scientific">Allacma fusca</name>
    <dbReference type="NCBI Taxonomy" id="39272"/>
    <lineage>
        <taxon>Eukaryota</taxon>
        <taxon>Metazoa</taxon>
        <taxon>Ecdysozoa</taxon>
        <taxon>Arthropoda</taxon>
        <taxon>Hexapoda</taxon>
        <taxon>Collembola</taxon>
        <taxon>Symphypleona</taxon>
        <taxon>Sminthuridae</taxon>
        <taxon>Allacma</taxon>
    </lineage>
</organism>
<evidence type="ECO:0000313" key="1">
    <source>
        <dbReference type="EMBL" id="CAG7717206.1"/>
    </source>
</evidence>
<dbReference type="Proteomes" id="UP000708208">
    <property type="component" value="Unassembled WGS sequence"/>
</dbReference>
<dbReference type="EMBL" id="CAJVCH010043914">
    <property type="protein sequence ID" value="CAG7717206.1"/>
    <property type="molecule type" value="Genomic_DNA"/>
</dbReference>
<reference evidence="1" key="1">
    <citation type="submission" date="2021-06" db="EMBL/GenBank/DDBJ databases">
        <authorList>
            <person name="Hodson N. C."/>
            <person name="Mongue J. A."/>
            <person name="Jaron S. K."/>
        </authorList>
    </citation>
    <scope>NUCLEOTIDE SEQUENCE</scope>
</reference>
<accession>A0A8J2JCT4</accession>
<proteinExistence type="predicted"/>
<comment type="caution">
    <text evidence="1">The sequence shown here is derived from an EMBL/GenBank/DDBJ whole genome shotgun (WGS) entry which is preliminary data.</text>
</comment>
<gene>
    <name evidence="1" type="ORF">AFUS01_LOCUS6674</name>
</gene>
<evidence type="ECO:0000313" key="2">
    <source>
        <dbReference type="Proteomes" id="UP000708208"/>
    </source>
</evidence>
<sequence length="71" mass="8356">MRRYVMYSLIPNGLFTQMDEVHGNQMSQISETSWKSIDDPIMVLSTACSEQYLDKNYLLIWFTRTSDLDNI</sequence>